<accession>A0AAD7ZM65</accession>
<organism evidence="1 2">
    <name type="scientific">Diploptera punctata</name>
    <name type="common">Pacific beetle cockroach</name>
    <dbReference type="NCBI Taxonomy" id="6984"/>
    <lineage>
        <taxon>Eukaryota</taxon>
        <taxon>Metazoa</taxon>
        <taxon>Ecdysozoa</taxon>
        <taxon>Arthropoda</taxon>
        <taxon>Hexapoda</taxon>
        <taxon>Insecta</taxon>
        <taxon>Pterygota</taxon>
        <taxon>Neoptera</taxon>
        <taxon>Polyneoptera</taxon>
        <taxon>Dictyoptera</taxon>
        <taxon>Blattodea</taxon>
        <taxon>Blaberoidea</taxon>
        <taxon>Blaberidae</taxon>
        <taxon>Diplopterinae</taxon>
        <taxon>Diploptera</taxon>
    </lineage>
</organism>
<reference evidence="1" key="2">
    <citation type="submission" date="2023-05" db="EMBL/GenBank/DDBJ databases">
        <authorList>
            <person name="Fouks B."/>
        </authorList>
    </citation>
    <scope>NUCLEOTIDE SEQUENCE</scope>
    <source>
        <strain evidence="1">Stay&amp;Tobe</strain>
        <tissue evidence="1">Testes</tissue>
    </source>
</reference>
<comment type="caution">
    <text evidence="1">The sequence shown here is derived from an EMBL/GenBank/DDBJ whole genome shotgun (WGS) entry which is preliminary data.</text>
</comment>
<evidence type="ECO:0000313" key="1">
    <source>
        <dbReference type="EMBL" id="KAJ9582952.1"/>
    </source>
</evidence>
<reference evidence="1" key="1">
    <citation type="journal article" date="2023" name="IScience">
        <title>Live-bearing cockroach genome reveals convergent evolutionary mechanisms linked to viviparity in insects and beyond.</title>
        <authorList>
            <person name="Fouks B."/>
            <person name="Harrison M.C."/>
            <person name="Mikhailova A.A."/>
            <person name="Marchal E."/>
            <person name="English S."/>
            <person name="Carruthers M."/>
            <person name="Jennings E.C."/>
            <person name="Chiamaka E.L."/>
            <person name="Frigard R.A."/>
            <person name="Pippel M."/>
            <person name="Attardo G.M."/>
            <person name="Benoit J.B."/>
            <person name="Bornberg-Bauer E."/>
            <person name="Tobe S.S."/>
        </authorList>
    </citation>
    <scope>NUCLEOTIDE SEQUENCE</scope>
    <source>
        <strain evidence="1">Stay&amp;Tobe</strain>
    </source>
</reference>
<name>A0AAD7ZM65_DIPPU</name>
<keyword evidence="2" id="KW-1185">Reference proteome</keyword>
<sequence>MACSNVNVPLDVRPMKFLCSSVYEFCVWTPHGLQSCERSARRVSCEVALFISVRSLLYEICCTKSSYVLLVAVLSYTKSAHDNLPLDVYVNVPLDVYPCTKSAVLSCTKSAVLSFLCSSVYEFCVWTPHGMQSNERSARCMFSCVHQCTKSAFGLVMTCSQMNVRLDVYEFCVWTPHGMQSNERSARCQMNVPLDVPVFTSVRILLYEFCCTKSSYVMLMACNHVNVPIDGILHVIRSLHMDCAWHAVMSTFLSMSCELFARVYEVCIWTPNSMQSCERSSVSCEAPVLISGLSLHVVSSWHAVCMKSACGLIMAVLSLCMDSSRDSTNSCVHQLYECTKSSYVYEDVCIWTPNVMQSCERSSRC</sequence>
<proteinExistence type="predicted"/>
<feature type="non-terminal residue" evidence="1">
    <location>
        <position position="365"/>
    </location>
</feature>
<gene>
    <name evidence="1" type="ORF">L9F63_022713</name>
</gene>
<dbReference type="EMBL" id="JASPKZ010007701">
    <property type="protein sequence ID" value="KAJ9582952.1"/>
    <property type="molecule type" value="Genomic_DNA"/>
</dbReference>
<dbReference type="Proteomes" id="UP001233999">
    <property type="component" value="Unassembled WGS sequence"/>
</dbReference>
<protein>
    <submittedName>
        <fullName evidence="1">Uncharacterized protein</fullName>
    </submittedName>
</protein>
<dbReference type="AlphaFoldDB" id="A0AAD7ZM65"/>
<evidence type="ECO:0000313" key="2">
    <source>
        <dbReference type="Proteomes" id="UP001233999"/>
    </source>
</evidence>